<feature type="region of interest" description="Disordered" evidence="1">
    <location>
        <begin position="1"/>
        <end position="70"/>
    </location>
</feature>
<gene>
    <name evidence="2" type="ORF">CK203_038055</name>
</gene>
<evidence type="ECO:0000313" key="2">
    <source>
        <dbReference type="EMBL" id="RVW86067.1"/>
    </source>
</evidence>
<evidence type="ECO:0000256" key="1">
    <source>
        <dbReference type="SAM" id="MobiDB-lite"/>
    </source>
</evidence>
<comment type="caution">
    <text evidence="2">The sequence shown here is derived from an EMBL/GenBank/DDBJ whole genome shotgun (WGS) entry which is preliminary data.</text>
</comment>
<proteinExistence type="predicted"/>
<sequence>MPKTRGGHTSAPQSNTIRGEHLPHLWPYSDSTSGSSTKKAKTSEPGESSRAPRDSQSQRHPPDALDPARH</sequence>
<dbReference type="Proteomes" id="UP000288805">
    <property type="component" value="Unassembled WGS sequence"/>
</dbReference>
<name>A0A438HNQ3_VITVI</name>
<accession>A0A438HNQ3</accession>
<protein>
    <submittedName>
        <fullName evidence="2">Uncharacterized protein</fullName>
    </submittedName>
</protein>
<evidence type="ECO:0000313" key="3">
    <source>
        <dbReference type="Proteomes" id="UP000288805"/>
    </source>
</evidence>
<dbReference type="AlphaFoldDB" id="A0A438HNQ3"/>
<feature type="compositionally biased region" description="Basic and acidic residues" evidence="1">
    <location>
        <begin position="50"/>
        <end position="70"/>
    </location>
</feature>
<organism evidence="2 3">
    <name type="scientific">Vitis vinifera</name>
    <name type="common">Grape</name>
    <dbReference type="NCBI Taxonomy" id="29760"/>
    <lineage>
        <taxon>Eukaryota</taxon>
        <taxon>Viridiplantae</taxon>
        <taxon>Streptophyta</taxon>
        <taxon>Embryophyta</taxon>
        <taxon>Tracheophyta</taxon>
        <taxon>Spermatophyta</taxon>
        <taxon>Magnoliopsida</taxon>
        <taxon>eudicotyledons</taxon>
        <taxon>Gunneridae</taxon>
        <taxon>Pentapetalae</taxon>
        <taxon>rosids</taxon>
        <taxon>Vitales</taxon>
        <taxon>Vitaceae</taxon>
        <taxon>Viteae</taxon>
        <taxon>Vitis</taxon>
    </lineage>
</organism>
<reference evidence="2 3" key="1">
    <citation type="journal article" date="2018" name="PLoS Genet.">
        <title>Population sequencing reveals clonal diversity and ancestral inbreeding in the grapevine cultivar Chardonnay.</title>
        <authorList>
            <person name="Roach M.J."/>
            <person name="Johnson D.L."/>
            <person name="Bohlmann J."/>
            <person name="van Vuuren H.J."/>
            <person name="Jones S.J."/>
            <person name="Pretorius I.S."/>
            <person name="Schmidt S.A."/>
            <person name="Borneman A.R."/>
        </authorList>
    </citation>
    <scope>NUCLEOTIDE SEQUENCE [LARGE SCALE GENOMIC DNA]</scope>
    <source>
        <strain evidence="3">cv. Chardonnay</strain>
        <tissue evidence="2">Leaf</tissue>
    </source>
</reference>
<dbReference type="EMBL" id="QGNW01000197">
    <property type="protein sequence ID" value="RVW86067.1"/>
    <property type="molecule type" value="Genomic_DNA"/>
</dbReference>